<proteinExistence type="predicted"/>
<feature type="region of interest" description="Disordered" evidence="3">
    <location>
        <begin position="1045"/>
        <end position="1181"/>
    </location>
</feature>
<organism evidence="5 6">
    <name type="scientific">Batrachochytrium salamandrivorans</name>
    <dbReference type="NCBI Taxonomy" id="1357716"/>
    <lineage>
        <taxon>Eukaryota</taxon>
        <taxon>Fungi</taxon>
        <taxon>Fungi incertae sedis</taxon>
        <taxon>Chytridiomycota</taxon>
        <taxon>Chytridiomycota incertae sedis</taxon>
        <taxon>Chytridiomycetes</taxon>
        <taxon>Rhizophydiales</taxon>
        <taxon>Rhizophydiales incertae sedis</taxon>
        <taxon>Batrachochytrium</taxon>
    </lineage>
</organism>
<feature type="region of interest" description="Disordered" evidence="3">
    <location>
        <begin position="891"/>
        <end position="910"/>
    </location>
</feature>
<comment type="caution">
    <text evidence="5">The sequence shown here is derived from an EMBL/GenBank/DDBJ whole genome shotgun (WGS) entry which is preliminary data.</text>
</comment>
<evidence type="ECO:0000256" key="1">
    <source>
        <dbReference type="ARBA" id="ARBA00004123"/>
    </source>
</evidence>
<dbReference type="Proteomes" id="UP001648503">
    <property type="component" value="Unassembled WGS sequence"/>
</dbReference>
<feature type="region of interest" description="Disordered" evidence="3">
    <location>
        <begin position="1253"/>
        <end position="1301"/>
    </location>
</feature>
<evidence type="ECO:0000313" key="6">
    <source>
        <dbReference type="Proteomes" id="UP001648503"/>
    </source>
</evidence>
<name>A0ABQ8F757_9FUNG</name>
<sequence length="1398" mass="153741">MQDCIDLLPVPEALKFRTNDAGLPDKFTAAFYVSAPVIRGNRAFRNPLLTLPSKSWTSKTSKSRTPTLSKAVNGYSAVTAPVGGDLNCQQSISASSAWFVRYGPKCLQVSTVVGGRHTLFALLMADQLADEMCENPDISLVTHIRLGLLEFLLIAAVDRRSKDTTLWLFEPFSLHTLKLPFEFDSSHPLTALGSSNAEIVDGQCCSYLAIGSVSKFFVTSIVPMCPQGVHVDTFQNLLDAHLSTPHLASVTAISACSSSVHDAPLFIIGTSIGAVEIWALKAESVLELVHKIDSECPSPITHIRLDFSEMGLQRNYILFVSNQLTDATVNGDHPLMSIYRIDHSFNSTKSIALNSLISDASVTAIKLGRDGNGYKLFSALFEATSSGDYFVHLQVQKLTGNSAELIASESFRAGPDEAIMDIEPFGSTSNCMVLFLNKVAKFVGDHNPPGERKIDYPRYNDWLSRDPNQFPYTPEISRSIQSSRLAMDGELFVDKLLSLFGISGSAVYPPSNPNDLESLFEEVLSSTAMDLLPKHCVIYYLLLDYGNISSEYARMWGISDPFLTSIRGYWEMDHDRFQIGALLLSDPSIELDWVSKVLKTLVKQKEYQSAYNFLERASPSAWLPADIEMHMEVLLHTHFDEALSFQRKNSAIFPRQTLFENLVHHAFSNSETPKCLKYLTSALLLPMEEACLISMCRSGKTVLHHDFLIAYFLNRSRYGEAIQLYDEIFGNRVNLHDAKSAARCSMIENIRLVVPQVQLASFSMGRESSSRMPQLLAESNKPLSLVVSFAETIQPSSQPHIGASNLSDTDAAIPKLLKTPLANATSSPSTPSRLRADASRSSPSQNVLLRALHDNYVRSSELSTLELPMETDTTQPLSGLVGNIIEDSELVASKNTGTPRSSSSSPKRSLIPVKDDHVFSVPKSIKRMTPVSSQKAASTPPPFMQPPFLSRPASVDRISLPLAPLNLPCKPSPSLRHILPIANLDISGNSPVTTHSPLIATAIHSPSFLRNSPALSVGEIRTPVQMEDRSGFSGMRPAHIISSPKISPSMHSGGPRLTNSSPFSQTNATPPVRMHTQSPRVSGPTQADGVQTLSASTPMSAHRALRRPISLDQSQGMSQPRYGGIDSEMEATSTPGRFQAEVREGSTRKSTRKQTGKSQTPLVDDAMDPPSTRSLRRTQARLQRSSSLYLHEDEENLPEVPTMMDTNPMVEPVRRTPRRRVAQSADDRAQLMRPSLLRQQQSAIVATSFDMDKKEDLVSSSGRSMSYRGVDSVEHADTPSGKQNERQPTKKTGQSMRMLRAPPKQLRSDIMMSANIPAVPDSISGSARSKRSTNPIRSTPAALQEDDQSALIAKRRQTPRRSKASAATTLMDEDSYIIPTTTPQRTIVTRRMARDTDI</sequence>
<feature type="compositionally biased region" description="Polar residues" evidence="3">
    <location>
        <begin position="1057"/>
        <end position="1099"/>
    </location>
</feature>
<evidence type="ECO:0000256" key="3">
    <source>
        <dbReference type="SAM" id="MobiDB-lite"/>
    </source>
</evidence>
<feature type="compositionally biased region" description="Polar residues" evidence="3">
    <location>
        <begin position="1323"/>
        <end position="1337"/>
    </location>
</feature>
<evidence type="ECO:0000259" key="4">
    <source>
        <dbReference type="Pfam" id="PF13934"/>
    </source>
</evidence>
<protein>
    <recommendedName>
        <fullName evidence="4">ELYS-like domain-containing protein</fullName>
    </recommendedName>
</protein>
<dbReference type="EMBL" id="JAFCIX010000357">
    <property type="protein sequence ID" value="KAH6593357.1"/>
    <property type="molecule type" value="Genomic_DNA"/>
</dbReference>
<feature type="compositionally biased region" description="Low complexity" evidence="3">
    <location>
        <begin position="893"/>
        <end position="909"/>
    </location>
</feature>
<keyword evidence="6" id="KW-1185">Reference proteome</keyword>
<reference evidence="5 6" key="1">
    <citation type="submission" date="2021-02" db="EMBL/GenBank/DDBJ databases">
        <title>Variation within the Batrachochytrium salamandrivorans European outbreak.</title>
        <authorList>
            <person name="Kelly M."/>
            <person name="Pasmans F."/>
            <person name="Shea T.P."/>
            <person name="Munoz J.F."/>
            <person name="Carranza S."/>
            <person name="Cuomo C.A."/>
            <person name="Martel A."/>
        </authorList>
    </citation>
    <scope>NUCLEOTIDE SEQUENCE [LARGE SCALE GENOMIC DNA]</scope>
    <source>
        <strain evidence="5 6">AMFP18/2</strain>
    </source>
</reference>
<comment type="subcellular location">
    <subcellularLocation>
        <location evidence="1">Nucleus</location>
    </subcellularLocation>
</comment>
<feature type="domain" description="ELYS-like" evidence="4">
    <location>
        <begin position="491"/>
        <end position="698"/>
    </location>
</feature>
<evidence type="ECO:0000313" key="5">
    <source>
        <dbReference type="EMBL" id="KAH6593357.1"/>
    </source>
</evidence>
<feature type="compositionally biased region" description="Basic and acidic residues" evidence="3">
    <location>
        <begin position="1271"/>
        <end position="1288"/>
    </location>
</feature>
<dbReference type="InterPro" id="IPR025151">
    <property type="entry name" value="ELYS_dom"/>
</dbReference>
<feature type="region of interest" description="Disordered" evidence="3">
    <location>
        <begin position="820"/>
        <end position="847"/>
    </location>
</feature>
<evidence type="ECO:0000256" key="2">
    <source>
        <dbReference type="ARBA" id="ARBA00023242"/>
    </source>
</evidence>
<accession>A0ABQ8F757</accession>
<gene>
    <name evidence="5" type="ORF">BASA50_007565</name>
</gene>
<keyword evidence="2" id="KW-0539">Nucleus</keyword>
<feature type="compositionally biased region" description="Polar residues" evidence="3">
    <location>
        <begin position="822"/>
        <end position="832"/>
    </location>
</feature>
<feature type="region of interest" description="Disordered" evidence="3">
    <location>
        <begin position="1317"/>
        <end position="1344"/>
    </location>
</feature>
<dbReference type="Pfam" id="PF13934">
    <property type="entry name" value="ELYS"/>
    <property type="match status" value="1"/>
</dbReference>